<keyword evidence="2" id="KW-0813">Transport</keyword>
<evidence type="ECO:0000313" key="7">
    <source>
        <dbReference type="EMBL" id="AEV97678.1"/>
    </source>
</evidence>
<gene>
    <name evidence="7" type="ordered locus">Niako_1307</name>
</gene>
<evidence type="ECO:0000313" key="8">
    <source>
        <dbReference type="Proteomes" id="UP000005438"/>
    </source>
</evidence>
<proteinExistence type="inferred from homology"/>
<keyword evidence="5" id="KW-0029">Amino-acid transport</keyword>
<dbReference type="InterPro" id="IPR003439">
    <property type="entry name" value="ABC_transporter-like_ATP-bd"/>
</dbReference>
<keyword evidence="4 7" id="KW-0067">ATP-binding</keyword>
<dbReference type="PROSITE" id="PS50893">
    <property type="entry name" value="ABC_TRANSPORTER_2"/>
    <property type="match status" value="1"/>
</dbReference>
<name>G8TLT6_NIAKG</name>
<keyword evidence="3" id="KW-0547">Nucleotide-binding</keyword>
<dbReference type="SUPFAM" id="SSF52540">
    <property type="entry name" value="P-loop containing nucleoside triphosphate hydrolases"/>
    <property type="match status" value="1"/>
</dbReference>
<evidence type="ECO:0000259" key="6">
    <source>
        <dbReference type="PROSITE" id="PS50893"/>
    </source>
</evidence>
<dbReference type="PANTHER" id="PTHR43820">
    <property type="entry name" value="HIGH-AFFINITY BRANCHED-CHAIN AMINO ACID TRANSPORT ATP-BINDING PROTEIN LIVF"/>
    <property type="match status" value="1"/>
</dbReference>
<keyword evidence="7" id="KW-0378">Hydrolase</keyword>
<evidence type="ECO:0000256" key="1">
    <source>
        <dbReference type="ARBA" id="ARBA00005417"/>
    </source>
</evidence>
<dbReference type="Gene3D" id="3.40.50.300">
    <property type="entry name" value="P-loop containing nucleotide triphosphate hydrolases"/>
    <property type="match status" value="1"/>
</dbReference>
<dbReference type="InterPro" id="IPR052156">
    <property type="entry name" value="BCAA_Transport_ATP-bd_LivF"/>
</dbReference>
<dbReference type="OrthoDB" id="9789994at2"/>
<dbReference type="AlphaFoldDB" id="G8TLT6"/>
<dbReference type="Proteomes" id="UP000005438">
    <property type="component" value="Chromosome"/>
</dbReference>
<comment type="similarity">
    <text evidence="1">Belongs to the ABC transporter superfamily.</text>
</comment>
<dbReference type="HOGENOM" id="CLU_000604_1_2_10"/>
<dbReference type="EMBL" id="CP003178">
    <property type="protein sequence ID" value="AEV97678.1"/>
    <property type="molecule type" value="Genomic_DNA"/>
</dbReference>
<dbReference type="PANTHER" id="PTHR43820:SF7">
    <property type="entry name" value="BRANCHED-CHAIN AMINO ACID TRANSPORT ATP-BINDING PROTEIN LIVF-RELATED"/>
    <property type="match status" value="1"/>
</dbReference>
<dbReference type="eggNOG" id="COG0410">
    <property type="taxonomic scope" value="Bacteria"/>
</dbReference>
<dbReference type="SMART" id="SM00382">
    <property type="entry name" value="AAA"/>
    <property type="match status" value="1"/>
</dbReference>
<protein>
    <submittedName>
        <fullName evidence="7">Amino acid/amide ABC transporter ATP-binding protein 2, HAAT family</fullName>
        <ecNumber evidence="7">3.6.3.30</ecNumber>
    </submittedName>
</protein>
<accession>G8TLT6</accession>
<dbReference type="PROSITE" id="PS00211">
    <property type="entry name" value="ABC_TRANSPORTER_1"/>
    <property type="match status" value="1"/>
</dbReference>
<dbReference type="EC" id="3.6.3.30" evidence="7"/>
<evidence type="ECO:0000256" key="3">
    <source>
        <dbReference type="ARBA" id="ARBA00022741"/>
    </source>
</evidence>
<dbReference type="KEGG" id="nko:Niako_1307"/>
<dbReference type="GO" id="GO:0015807">
    <property type="term" value="P:L-amino acid transport"/>
    <property type="evidence" value="ECO:0007669"/>
    <property type="project" value="TreeGrafter"/>
</dbReference>
<dbReference type="GO" id="GO:0016887">
    <property type="term" value="F:ATP hydrolysis activity"/>
    <property type="evidence" value="ECO:0007669"/>
    <property type="project" value="InterPro"/>
</dbReference>
<dbReference type="Pfam" id="PF00005">
    <property type="entry name" value="ABC_tran"/>
    <property type="match status" value="1"/>
</dbReference>
<dbReference type="GO" id="GO:0015658">
    <property type="term" value="F:branched-chain amino acid transmembrane transporter activity"/>
    <property type="evidence" value="ECO:0007669"/>
    <property type="project" value="TreeGrafter"/>
</dbReference>
<feature type="domain" description="ABC transporter" evidence="6">
    <location>
        <begin position="9"/>
        <end position="240"/>
    </location>
</feature>
<organism evidence="7 8">
    <name type="scientific">Niastella koreensis (strain DSM 17620 / KACC 11465 / NBRC 106392 / GR20-10)</name>
    <dbReference type="NCBI Taxonomy" id="700598"/>
    <lineage>
        <taxon>Bacteria</taxon>
        <taxon>Pseudomonadati</taxon>
        <taxon>Bacteroidota</taxon>
        <taxon>Chitinophagia</taxon>
        <taxon>Chitinophagales</taxon>
        <taxon>Chitinophagaceae</taxon>
        <taxon>Niastella</taxon>
    </lineage>
</organism>
<sequence>MHIPEKSMLTVLNVSTGYQKKEVLSGISFNINRGEIVMLAGSNGSGKSTLLKTIFGMLPLWSEGKITFNGEIITGSSASELLKKGLLYIPQKNNLFEDLTVRENLQMAGLTLGKKIAKERIAKTLASFDVLGKLLNRTPMRLSGGERQLLVLAMATLHQPAMILYDEPFGGLSAHNITFISHQLKMLGREKGITLLIVEHRVRECTAIADRVIGLKLGRMFSDVAIKKGFDINSLQPIFL</sequence>
<dbReference type="InterPro" id="IPR017871">
    <property type="entry name" value="ABC_transporter-like_CS"/>
</dbReference>
<dbReference type="InterPro" id="IPR003593">
    <property type="entry name" value="AAA+_ATPase"/>
</dbReference>
<dbReference type="STRING" id="700598.Niako_1307"/>
<reference evidence="7 8" key="1">
    <citation type="submission" date="2011-12" db="EMBL/GenBank/DDBJ databases">
        <title>The complete genome of Niastella koreensis GR20-10.</title>
        <authorList>
            <consortium name="US DOE Joint Genome Institute (JGI-PGF)"/>
            <person name="Lucas S."/>
            <person name="Han J."/>
            <person name="Lapidus A."/>
            <person name="Bruce D."/>
            <person name="Goodwin L."/>
            <person name="Pitluck S."/>
            <person name="Peters L."/>
            <person name="Kyrpides N."/>
            <person name="Mavromatis K."/>
            <person name="Ivanova N."/>
            <person name="Mikhailova N."/>
            <person name="Davenport K."/>
            <person name="Saunders E."/>
            <person name="Detter J.C."/>
            <person name="Tapia R."/>
            <person name="Han C."/>
            <person name="Land M."/>
            <person name="Hauser L."/>
            <person name="Markowitz V."/>
            <person name="Cheng J.-F."/>
            <person name="Hugenholtz P."/>
            <person name="Woyke T."/>
            <person name="Wu D."/>
            <person name="Tindall B."/>
            <person name="Pomrenke H."/>
            <person name="Brambilla E."/>
            <person name="Klenk H.-P."/>
            <person name="Eisen J.A."/>
        </authorList>
    </citation>
    <scope>NUCLEOTIDE SEQUENCE [LARGE SCALE GENOMIC DNA]</scope>
    <source>
        <strain evidence="8">DSM 17620 / KACC 11465 / NBRC 106392 / GR20-10</strain>
    </source>
</reference>
<dbReference type="InterPro" id="IPR027417">
    <property type="entry name" value="P-loop_NTPase"/>
</dbReference>
<evidence type="ECO:0000256" key="4">
    <source>
        <dbReference type="ARBA" id="ARBA00022840"/>
    </source>
</evidence>
<evidence type="ECO:0000256" key="2">
    <source>
        <dbReference type="ARBA" id="ARBA00022448"/>
    </source>
</evidence>
<evidence type="ECO:0000256" key="5">
    <source>
        <dbReference type="ARBA" id="ARBA00022970"/>
    </source>
</evidence>
<dbReference type="GO" id="GO:0005524">
    <property type="term" value="F:ATP binding"/>
    <property type="evidence" value="ECO:0007669"/>
    <property type="project" value="UniProtKB-KW"/>
</dbReference>